<keyword evidence="1" id="KW-0812">Transmembrane</keyword>
<evidence type="ECO:0000256" key="1">
    <source>
        <dbReference type="SAM" id="Phobius"/>
    </source>
</evidence>
<dbReference type="AlphaFoldDB" id="A0A1H1B9Q2"/>
<accession>A0A1H1B9Q2</accession>
<reference evidence="3" key="1">
    <citation type="submission" date="2016-10" db="EMBL/GenBank/DDBJ databases">
        <authorList>
            <person name="Varghese N."/>
            <person name="Submissions S."/>
        </authorList>
    </citation>
    <scope>NUCLEOTIDE SEQUENCE [LARGE SCALE GENOMIC DNA]</scope>
    <source>
        <strain evidence="3">DSM 24767</strain>
    </source>
</reference>
<gene>
    <name evidence="2" type="ORF">SAMN04489842_0973</name>
</gene>
<keyword evidence="1" id="KW-0472">Membrane</keyword>
<dbReference type="EMBL" id="FNLC01000001">
    <property type="protein sequence ID" value="SDQ48622.1"/>
    <property type="molecule type" value="Genomic_DNA"/>
</dbReference>
<name>A0A1H1B9Q2_NATTX</name>
<protein>
    <submittedName>
        <fullName evidence="2">Uncharacterized protein</fullName>
    </submittedName>
</protein>
<evidence type="ECO:0000313" key="2">
    <source>
        <dbReference type="EMBL" id="SDQ48622.1"/>
    </source>
</evidence>
<sequence length="324" mass="36548">MTERGLDRRRLVLVAVVLVLLVGVAIVGVRLADQRVMLDRGEPAVDTDGDPEAMVVDAAQRFHTTEFTAERTTTVRDVETTNSTHELPADPESTLPDDGVVLDQELTVHHETRQVRVDYRTDHERNVDDTLVHVGPPGGSFWELMELLLGAGLDTTGEATLYADDAGIVVDGPLYTDPVREAADDGITYEENYDDVVYQFHDPRQPWEVTDRADGAVVLELTDPDDYYDAVRMSPLERHVEIHDESAVRVHIDEDSGYITTVEEDRVVTQEDADRIRGEDDHELEQRIHYRIVTEYEYGVDSPSPPADAPSRSWAEWLLDLVRY</sequence>
<keyword evidence="1" id="KW-1133">Transmembrane helix</keyword>
<evidence type="ECO:0000313" key="3">
    <source>
        <dbReference type="Proteomes" id="UP000198848"/>
    </source>
</evidence>
<dbReference type="Proteomes" id="UP000198848">
    <property type="component" value="Unassembled WGS sequence"/>
</dbReference>
<proteinExistence type="predicted"/>
<feature type="transmembrane region" description="Helical" evidence="1">
    <location>
        <begin position="12"/>
        <end position="32"/>
    </location>
</feature>
<organism evidence="2 3">
    <name type="scientific">Natronobacterium texcoconense</name>
    <dbReference type="NCBI Taxonomy" id="1095778"/>
    <lineage>
        <taxon>Archaea</taxon>
        <taxon>Methanobacteriati</taxon>
        <taxon>Methanobacteriota</taxon>
        <taxon>Stenosarchaea group</taxon>
        <taxon>Halobacteria</taxon>
        <taxon>Halobacteriales</taxon>
        <taxon>Natrialbaceae</taxon>
        <taxon>Natronobacterium</taxon>
    </lineage>
</organism>
<dbReference type="STRING" id="1095778.SAMN04489842_0973"/>
<dbReference type="RefSeq" id="WP_090378114.1">
    <property type="nucleotide sequence ID" value="NZ_FNLC01000001.1"/>
</dbReference>
<keyword evidence="3" id="KW-1185">Reference proteome</keyword>
<dbReference type="OrthoDB" id="378456at2157"/>